<accession>A0A6G1K7A6</accession>
<name>A0A6G1K7A6_9PLEO</name>
<dbReference type="EMBL" id="MU005771">
    <property type="protein sequence ID" value="KAF2708769.1"/>
    <property type="molecule type" value="Genomic_DNA"/>
</dbReference>
<evidence type="ECO:0000313" key="2">
    <source>
        <dbReference type="Proteomes" id="UP000799428"/>
    </source>
</evidence>
<sequence length="218" mass="24561">MVNIRLGYQSRILLSSSCSDLQYLCADPRFSLLDCNQQSFALHRAFKLVHGLLVTCGLRGRLTVMMRDAMKEQVTGSYNTFVHHPHLIKNTRMLHRATYRLRASLFLSQPFFCHCCRRLLKSLPPASRPVCSPLARPSTSTPTHNLLAACTSTDRASFTCLLGLADSSRLRRGFKYSFHALTRTPTVTTIPPPPLHCPPLCLSRKADRITITCFRSLL</sequence>
<gene>
    <name evidence="1" type="ORF">K504DRAFT_288688</name>
</gene>
<dbReference type="Proteomes" id="UP000799428">
    <property type="component" value="Unassembled WGS sequence"/>
</dbReference>
<proteinExistence type="predicted"/>
<evidence type="ECO:0000313" key="1">
    <source>
        <dbReference type="EMBL" id="KAF2708769.1"/>
    </source>
</evidence>
<keyword evidence="2" id="KW-1185">Reference proteome</keyword>
<protein>
    <submittedName>
        <fullName evidence="1">Uncharacterized protein</fullName>
    </submittedName>
</protein>
<reference evidence="1" key="1">
    <citation type="journal article" date="2020" name="Stud. Mycol.">
        <title>101 Dothideomycetes genomes: a test case for predicting lifestyles and emergence of pathogens.</title>
        <authorList>
            <person name="Haridas S."/>
            <person name="Albert R."/>
            <person name="Binder M."/>
            <person name="Bloem J."/>
            <person name="Labutti K."/>
            <person name="Salamov A."/>
            <person name="Andreopoulos B."/>
            <person name="Baker S."/>
            <person name="Barry K."/>
            <person name="Bills G."/>
            <person name="Bluhm B."/>
            <person name="Cannon C."/>
            <person name="Castanera R."/>
            <person name="Culley D."/>
            <person name="Daum C."/>
            <person name="Ezra D."/>
            <person name="Gonzalez J."/>
            <person name="Henrissat B."/>
            <person name="Kuo A."/>
            <person name="Liang C."/>
            <person name="Lipzen A."/>
            <person name="Lutzoni F."/>
            <person name="Magnuson J."/>
            <person name="Mondo S."/>
            <person name="Nolan M."/>
            <person name="Ohm R."/>
            <person name="Pangilinan J."/>
            <person name="Park H.-J."/>
            <person name="Ramirez L."/>
            <person name="Alfaro M."/>
            <person name="Sun H."/>
            <person name="Tritt A."/>
            <person name="Yoshinaga Y."/>
            <person name="Zwiers L.-H."/>
            <person name="Turgeon B."/>
            <person name="Goodwin S."/>
            <person name="Spatafora J."/>
            <person name="Crous P."/>
            <person name="Grigoriev I."/>
        </authorList>
    </citation>
    <scope>NUCLEOTIDE SEQUENCE</scope>
    <source>
        <strain evidence="1">CBS 279.74</strain>
    </source>
</reference>
<dbReference type="AlphaFoldDB" id="A0A6G1K7A6"/>
<organism evidence="1 2">
    <name type="scientific">Pleomassaria siparia CBS 279.74</name>
    <dbReference type="NCBI Taxonomy" id="1314801"/>
    <lineage>
        <taxon>Eukaryota</taxon>
        <taxon>Fungi</taxon>
        <taxon>Dikarya</taxon>
        <taxon>Ascomycota</taxon>
        <taxon>Pezizomycotina</taxon>
        <taxon>Dothideomycetes</taxon>
        <taxon>Pleosporomycetidae</taxon>
        <taxon>Pleosporales</taxon>
        <taxon>Pleomassariaceae</taxon>
        <taxon>Pleomassaria</taxon>
    </lineage>
</organism>